<dbReference type="InterPro" id="IPR022816">
    <property type="entry name" value="Condensin_barren_su2"/>
</dbReference>
<evidence type="ECO:0000256" key="8">
    <source>
        <dbReference type="ARBA" id="ARBA00022776"/>
    </source>
</evidence>
<reference evidence="12 13" key="1">
    <citation type="submission" date="2023-09" db="EMBL/GenBank/DDBJ databases">
        <title>Genomes of two closely related lineages of the louse Polyplax serrata with different host specificities.</title>
        <authorList>
            <person name="Martinu J."/>
            <person name="Tarabai H."/>
            <person name="Stefka J."/>
            <person name="Hypsa V."/>
        </authorList>
    </citation>
    <scope>NUCLEOTIDE SEQUENCE [LARGE SCALE GENOMIC DNA]</scope>
    <source>
        <strain evidence="12">98ZLc_SE</strain>
    </source>
</reference>
<proteinExistence type="inferred from homology"/>
<evidence type="ECO:0000256" key="10">
    <source>
        <dbReference type="ARBA" id="ARBA00023306"/>
    </source>
</evidence>
<feature type="compositionally biased region" description="Basic residues" evidence="11">
    <location>
        <begin position="416"/>
        <end position="425"/>
    </location>
</feature>
<evidence type="ECO:0000256" key="3">
    <source>
        <dbReference type="ARBA" id="ARBA00009471"/>
    </source>
</evidence>
<feature type="region of interest" description="Disordered" evidence="11">
    <location>
        <begin position="407"/>
        <end position="427"/>
    </location>
</feature>
<keyword evidence="9" id="KW-0226">DNA condensation</keyword>
<evidence type="ECO:0000256" key="11">
    <source>
        <dbReference type="SAM" id="MobiDB-lite"/>
    </source>
</evidence>
<comment type="subcellular location">
    <subcellularLocation>
        <location evidence="1">Chromosome</location>
    </subcellularLocation>
    <subcellularLocation>
        <location evidence="2">Cytoplasm</location>
    </subcellularLocation>
</comment>
<feature type="compositionally biased region" description="Basic and acidic residues" evidence="11">
    <location>
        <begin position="524"/>
        <end position="535"/>
    </location>
</feature>
<feature type="region of interest" description="Disordered" evidence="11">
    <location>
        <begin position="523"/>
        <end position="551"/>
    </location>
</feature>
<evidence type="ECO:0000256" key="2">
    <source>
        <dbReference type="ARBA" id="ARBA00004496"/>
    </source>
</evidence>
<protein>
    <recommendedName>
        <fullName evidence="4">Condensin complex subunit 2</fullName>
    </recommendedName>
</protein>
<keyword evidence="6" id="KW-0963">Cytoplasm</keyword>
<accession>A0ABR1B5E9</accession>
<sequence>MQASTPINSPMRKKHSLVQRFVHIDETLGDIESEIQSRRQEAINKSTESRRRLSTVPLLAGYTATQLTQHCKDVIKLSTENKINCKNAFNFWLIDVMAAMAKKNDSEINKNFQVASCTLDASVKIYGYRVDAIHTDAVKMAGGFFSKEVQTPDDENDGNEGENENGEEATAKVKTKKKKKKLTVVRPETLNAKSEAEVLLDVVPRPNFLSRKTDGNNLLVKIPKYNDGGLLLLDSDYPCWPYGETGASVPKFEAGELFDHESLLSLMSDISVSKEEHLCATYKDVEFGKTYEGDDSDDELQTSQNSGQFEFDINASIHDDVSFDEEPINQRNRINIPAGGFDSDQEIVVEPEQQKKSISIGITDMKTRISVNPLEYSMFDQKIFKAWAGPAHWKVRPIRKPLEEFSNNEDVSKPVASKRTRKGKTKSPAGLFDLSEDVLDKNLTESEKTTLFKSTMLNWNLQNTTIPKDLKCQSRNLFSLYHIPSFTVTCRYASEESSDLSDPCADGDERENEDEVVYCSTSGVHDDNISHHSDDDQNPGKSGGEGGCEDDAWDMANMVEAPNKVEKIQVSTFKRRKHVDIKHLKRGLWGVLTKTENEEQDKEKKVEEAIEFRDLIKTYSGKVTKSFGSLLSAPLIFNALLHLTNEKSLVLTQNKTNSLNFVISQ</sequence>
<comment type="caution">
    <text evidence="12">The sequence shown here is derived from an EMBL/GenBank/DDBJ whole genome shotgun (WGS) entry which is preliminary data.</text>
</comment>
<organism evidence="12 13">
    <name type="scientific">Polyplax serrata</name>
    <name type="common">Common mouse louse</name>
    <dbReference type="NCBI Taxonomy" id="468196"/>
    <lineage>
        <taxon>Eukaryota</taxon>
        <taxon>Metazoa</taxon>
        <taxon>Ecdysozoa</taxon>
        <taxon>Arthropoda</taxon>
        <taxon>Hexapoda</taxon>
        <taxon>Insecta</taxon>
        <taxon>Pterygota</taxon>
        <taxon>Neoptera</taxon>
        <taxon>Paraneoptera</taxon>
        <taxon>Psocodea</taxon>
        <taxon>Troctomorpha</taxon>
        <taxon>Phthiraptera</taxon>
        <taxon>Anoplura</taxon>
        <taxon>Polyplacidae</taxon>
        <taxon>Polyplax</taxon>
    </lineage>
</organism>
<dbReference type="PANTHER" id="PTHR13108:SF9">
    <property type="entry name" value="CONDENSIN COMPLEX SUBUNIT 2"/>
    <property type="match status" value="1"/>
</dbReference>
<keyword evidence="8" id="KW-0498">Mitosis</keyword>
<name>A0ABR1B5E9_POLSC</name>
<keyword evidence="10" id="KW-0131">Cell cycle</keyword>
<evidence type="ECO:0000256" key="4">
    <source>
        <dbReference type="ARBA" id="ARBA00016065"/>
    </source>
</evidence>
<evidence type="ECO:0000256" key="9">
    <source>
        <dbReference type="ARBA" id="ARBA00023067"/>
    </source>
</evidence>
<dbReference type="PANTHER" id="PTHR13108">
    <property type="entry name" value="CONDENSIN COMPLEX SUBUNIT 2"/>
    <property type="match status" value="1"/>
</dbReference>
<comment type="similarity">
    <text evidence="3">Belongs to the CND2 (condensin subunit 2) family.</text>
</comment>
<evidence type="ECO:0000256" key="7">
    <source>
        <dbReference type="ARBA" id="ARBA00022618"/>
    </source>
</evidence>
<evidence type="ECO:0000256" key="1">
    <source>
        <dbReference type="ARBA" id="ARBA00004286"/>
    </source>
</evidence>
<dbReference type="Pfam" id="PF05786">
    <property type="entry name" value="Cnd2"/>
    <property type="match status" value="2"/>
</dbReference>
<feature type="compositionally biased region" description="Acidic residues" evidence="11">
    <location>
        <begin position="151"/>
        <end position="167"/>
    </location>
</feature>
<dbReference type="EMBL" id="JAWJWF010000003">
    <property type="protein sequence ID" value="KAK6635183.1"/>
    <property type="molecule type" value="Genomic_DNA"/>
</dbReference>
<keyword evidence="7" id="KW-0132">Cell division</keyword>
<evidence type="ECO:0000313" key="13">
    <source>
        <dbReference type="Proteomes" id="UP001359485"/>
    </source>
</evidence>
<gene>
    <name evidence="12" type="ORF">RUM44_000434</name>
</gene>
<evidence type="ECO:0000256" key="5">
    <source>
        <dbReference type="ARBA" id="ARBA00022454"/>
    </source>
</evidence>
<keyword evidence="13" id="KW-1185">Reference proteome</keyword>
<dbReference type="Proteomes" id="UP001359485">
    <property type="component" value="Unassembled WGS sequence"/>
</dbReference>
<evidence type="ECO:0000256" key="6">
    <source>
        <dbReference type="ARBA" id="ARBA00022490"/>
    </source>
</evidence>
<feature type="region of interest" description="Disordered" evidence="11">
    <location>
        <begin position="148"/>
        <end position="174"/>
    </location>
</feature>
<evidence type="ECO:0000313" key="12">
    <source>
        <dbReference type="EMBL" id="KAK6635183.1"/>
    </source>
</evidence>
<keyword evidence="5" id="KW-0158">Chromosome</keyword>